<accession>A0A7W1WTN4</accession>
<evidence type="ECO:0000313" key="8">
    <source>
        <dbReference type="EMBL" id="MBA4495878.1"/>
    </source>
</evidence>
<dbReference type="GO" id="GO:0022625">
    <property type="term" value="C:cytosolic large ribosomal subunit"/>
    <property type="evidence" value="ECO:0007669"/>
    <property type="project" value="TreeGrafter"/>
</dbReference>
<evidence type="ECO:0000259" key="7">
    <source>
        <dbReference type="Pfam" id="PF16320"/>
    </source>
</evidence>
<dbReference type="Proteomes" id="UP000535491">
    <property type="component" value="Unassembled WGS sequence"/>
</dbReference>
<evidence type="ECO:0000313" key="9">
    <source>
        <dbReference type="Proteomes" id="UP000535491"/>
    </source>
</evidence>
<dbReference type="EMBL" id="JACEIQ010000020">
    <property type="protein sequence ID" value="MBA4495878.1"/>
    <property type="molecule type" value="Genomic_DNA"/>
</dbReference>
<reference evidence="8 9" key="1">
    <citation type="submission" date="2020-07" db="EMBL/GenBank/DDBJ databases">
        <authorList>
            <person name="Feng H."/>
        </authorList>
    </citation>
    <scope>NUCLEOTIDE SEQUENCE [LARGE SCALE GENOMIC DNA]</scope>
    <source>
        <strain evidence="9">s-10</strain>
    </source>
</reference>
<feature type="domain" description="Large ribosomal subunit protein bL12 oligomerization" evidence="7">
    <location>
        <begin position="2"/>
        <end position="49"/>
    </location>
</feature>
<dbReference type="RefSeq" id="WP_181753779.1">
    <property type="nucleotide sequence ID" value="NZ_JACEIQ010000020.1"/>
</dbReference>
<dbReference type="Pfam" id="PF16320">
    <property type="entry name" value="Ribosomal_L12_N"/>
    <property type="match status" value="1"/>
</dbReference>
<dbReference type="GO" id="GO:0003735">
    <property type="term" value="F:structural constituent of ribosome"/>
    <property type="evidence" value="ECO:0007669"/>
    <property type="project" value="InterPro"/>
</dbReference>
<comment type="subunit">
    <text evidence="4">Homodimer. Part of the 50S ribosomal subunit; present in 4 copies per ribosome. Forms part of the ribosomal stalk which helps the ribosome interact with GTP-bound translation factors. Forms a pentameric L10(L12)2(L12)2 complex, where L10 forms an elongated spine to which 2 L12 dimers bind in a sequential fashion.</text>
</comment>
<evidence type="ECO:0000256" key="2">
    <source>
        <dbReference type="ARBA" id="ARBA00022980"/>
    </source>
</evidence>
<keyword evidence="9" id="KW-1185">Reference proteome</keyword>
<dbReference type="Gene3D" id="3.30.1390.10">
    <property type="match status" value="1"/>
</dbReference>
<dbReference type="InterPro" id="IPR036235">
    <property type="entry name" value="Ribosomal_bL12_oligo_N_sf"/>
</dbReference>
<comment type="caution">
    <text evidence="8">The sequence shown here is derived from an EMBL/GenBank/DDBJ whole genome shotgun (WGS) entry which is preliminary data.</text>
</comment>
<dbReference type="HAMAP" id="MF_00368">
    <property type="entry name" value="Ribosomal_bL12"/>
    <property type="match status" value="1"/>
</dbReference>
<dbReference type="InterPro" id="IPR008932">
    <property type="entry name" value="Ribosomal_bL12_oligo"/>
</dbReference>
<comment type="similarity">
    <text evidence="1 5">Belongs to the bacterial ribosomal protein bL12 family.</text>
</comment>
<evidence type="ECO:0000256" key="4">
    <source>
        <dbReference type="ARBA" id="ARBA00062085"/>
    </source>
</evidence>
<dbReference type="GO" id="GO:0003729">
    <property type="term" value="F:mRNA binding"/>
    <property type="evidence" value="ECO:0007669"/>
    <property type="project" value="TreeGrafter"/>
</dbReference>
<dbReference type="NCBIfam" id="TIGR00855">
    <property type="entry name" value="L12"/>
    <property type="match status" value="1"/>
</dbReference>
<keyword evidence="2 5" id="KW-0689">Ribosomal protein</keyword>
<evidence type="ECO:0000259" key="6">
    <source>
        <dbReference type="Pfam" id="PF00542"/>
    </source>
</evidence>
<dbReference type="InterPro" id="IPR013823">
    <property type="entry name" value="Ribosomal_bL12_C"/>
</dbReference>
<dbReference type="InterPro" id="IPR014719">
    <property type="entry name" value="Ribosomal_bL12_C/ClpS-like"/>
</dbReference>
<evidence type="ECO:0000256" key="1">
    <source>
        <dbReference type="ARBA" id="ARBA00007197"/>
    </source>
</evidence>
<comment type="function">
    <text evidence="5">Forms part of the ribosomal stalk which helps the ribosome interact with GTP-bound translation factors. Is thus essential for accurate translation.</text>
</comment>
<dbReference type="Pfam" id="PF00542">
    <property type="entry name" value="Ribosomal_L12"/>
    <property type="match status" value="1"/>
</dbReference>
<dbReference type="FunFam" id="1.20.5.710:FF:000002">
    <property type="entry name" value="50S ribosomal protein L7/L12"/>
    <property type="match status" value="1"/>
</dbReference>
<dbReference type="SUPFAM" id="SSF48300">
    <property type="entry name" value="Ribosomal protein L7/12, oligomerisation (N-terminal) domain"/>
    <property type="match status" value="1"/>
</dbReference>
<gene>
    <name evidence="5 8" type="primary">rplL</name>
    <name evidence="8" type="ORF">H1191_16435</name>
</gene>
<dbReference type="PANTHER" id="PTHR45987:SF4">
    <property type="entry name" value="LARGE RIBOSOMAL SUBUNIT PROTEIN BL12M"/>
    <property type="match status" value="1"/>
</dbReference>
<keyword evidence="3 5" id="KW-0687">Ribonucleoprotein</keyword>
<dbReference type="Gene3D" id="1.20.5.710">
    <property type="entry name" value="Single helix bin"/>
    <property type="match status" value="1"/>
</dbReference>
<feature type="domain" description="Large ribosomal subunit protein bL12 C-terminal" evidence="6">
    <location>
        <begin position="55"/>
        <end position="121"/>
    </location>
</feature>
<evidence type="ECO:0000256" key="3">
    <source>
        <dbReference type="ARBA" id="ARBA00023274"/>
    </source>
</evidence>
<comment type="subunit">
    <text evidence="5">Homodimer. Part of the ribosomal stalk of the 50S ribosomal subunit. Forms a multimeric L10(L12)X complex, where L10 forms an elongated spine to which 2 to 4 L12 dimers bind in a sequential fashion. Binds GTP-bound translation factors.</text>
</comment>
<sequence length="121" mass="12456">MTKEQIIDAVKNMSVLELNELVKAIEEEFGVTAAAPVAVVGGAAAGEAAEEKTEFDVILNSPGGSKINVIKVVRGITGLGLKEAKALVDGAPSPVKEGVSKEDAEKIKAELEEAGASVEIK</sequence>
<dbReference type="GO" id="GO:0006412">
    <property type="term" value="P:translation"/>
    <property type="evidence" value="ECO:0007669"/>
    <property type="project" value="UniProtKB-UniRule"/>
</dbReference>
<evidence type="ECO:0000256" key="5">
    <source>
        <dbReference type="HAMAP-Rule" id="MF_00368"/>
    </source>
</evidence>
<name>A0A7W1WTN4_9BACL</name>
<dbReference type="InterPro" id="IPR000206">
    <property type="entry name" value="Ribosomal_bL12"/>
</dbReference>
<dbReference type="PANTHER" id="PTHR45987">
    <property type="entry name" value="39S RIBOSOMAL PROTEIN L12"/>
    <property type="match status" value="1"/>
</dbReference>
<proteinExistence type="inferred from homology"/>
<organism evidence="8 9">
    <name type="scientific">Paenactinomyces guangxiensis</name>
    <dbReference type="NCBI Taxonomy" id="1490290"/>
    <lineage>
        <taxon>Bacteria</taxon>
        <taxon>Bacillati</taxon>
        <taxon>Bacillota</taxon>
        <taxon>Bacilli</taxon>
        <taxon>Bacillales</taxon>
        <taxon>Thermoactinomycetaceae</taxon>
        <taxon>Paenactinomyces</taxon>
    </lineage>
</organism>
<dbReference type="AlphaFoldDB" id="A0A7W1WTN4"/>
<dbReference type="CDD" id="cd00387">
    <property type="entry name" value="Ribosomal_L7_L12"/>
    <property type="match status" value="1"/>
</dbReference>
<protein>
    <recommendedName>
        <fullName evidence="5">Large ribosomal subunit protein bL12</fullName>
    </recommendedName>
</protein>
<dbReference type="SUPFAM" id="SSF54736">
    <property type="entry name" value="ClpS-like"/>
    <property type="match status" value="1"/>
</dbReference>
<dbReference type="FunFam" id="3.30.1390.10:FF:000001">
    <property type="entry name" value="50S ribosomal protein L7/L12"/>
    <property type="match status" value="1"/>
</dbReference>